<evidence type="ECO:0000256" key="3">
    <source>
        <dbReference type="RuleBase" id="RU004019"/>
    </source>
</evidence>
<dbReference type="GO" id="GO:0043565">
    <property type="term" value="F:sequence-specific DNA binding"/>
    <property type="evidence" value="ECO:0007669"/>
    <property type="project" value="InterPro"/>
</dbReference>
<dbReference type="GO" id="GO:0000981">
    <property type="term" value="F:DNA-binding transcription factor activity, RNA polymerase II-specific"/>
    <property type="evidence" value="ECO:0007669"/>
    <property type="project" value="TreeGrafter"/>
</dbReference>
<organism evidence="6 7">
    <name type="scientific">Scyliorhinus torazame</name>
    <name type="common">Cloudy catshark</name>
    <name type="synonym">Catulus torazame</name>
    <dbReference type="NCBI Taxonomy" id="75743"/>
    <lineage>
        <taxon>Eukaryota</taxon>
        <taxon>Metazoa</taxon>
        <taxon>Chordata</taxon>
        <taxon>Craniata</taxon>
        <taxon>Vertebrata</taxon>
        <taxon>Chondrichthyes</taxon>
        <taxon>Elasmobranchii</taxon>
        <taxon>Galeomorphii</taxon>
        <taxon>Galeoidea</taxon>
        <taxon>Carcharhiniformes</taxon>
        <taxon>Scyliorhinidae</taxon>
        <taxon>Scyliorhinus</taxon>
    </lineage>
</organism>
<comment type="similarity">
    <text evidence="1 3">Belongs to the ETS family.</text>
</comment>
<dbReference type="PRINTS" id="PR00454">
    <property type="entry name" value="ETSDOMAIN"/>
</dbReference>
<dbReference type="InterPro" id="IPR036390">
    <property type="entry name" value="WH_DNA-bd_sf"/>
</dbReference>
<dbReference type="PROSITE" id="PS50061">
    <property type="entry name" value="ETS_DOMAIN_3"/>
    <property type="match status" value="1"/>
</dbReference>
<evidence type="ECO:0000313" key="7">
    <source>
        <dbReference type="Proteomes" id="UP000288216"/>
    </source>
</evidence>
<dbReference type="STRING" id="75743.A0A401Q6C2"/>
<keyword evidence="7" id="KW-1185">Reference proteome</keyword>
<reference evidence="6 7" key="1">
    <citation type="journal article" date="2018" name="Nat. Ecol. Evol.">
        <title>Shark genomes provide insights into elasmobranch evolution and the origin of vertebrates.</title>
        <authorList>
            <person name="Hara Y"/>
            <person name="Yamaguchi K"/>
            <person name="Onimaru K"/>
            <person name="Kadota M"/>
            <person name="Koyanagi M"/>
            <person name="Keeley SD"/>
            <person name="Tatsumi K"/>
            <person name="Tanaka K"/>
            <person name="Motone F"/>
            <person name="Kageyama Y"/>
            <person name="Nozu R"/>
            <person name="Adachi N"/>
            <person name="Nishimura O"/>
            <person name="Nakagawa R"/>
            <person name="Tanegashima C"/>
            <person name="Kiyatake I"/>
            <person name="Matsumoto R"/>
            <person name="Murakumo K"/>
            <person name="Nishida K"/>
            <person name="Terakita A"/>
            <person name="Kuratani S"/>
            <person name="Sato K"/>
            <person name="Hyodo S Kuraku.S."/>
        </authorList>
    </citation>
    <scope>NUCLEOTIDE SEQUENCE [LARGE SCALE GENOMIC DNA]</scope>
</reference>
<dbReference type="GO" id="GO:0005634">
    <property type="term" value="C:nucleus"/>
    <property type="evidence" value="ECO:0007669"/>
    <property type="project" value="UniProtKB-SubCell"/>
</dbReference>
<keyword evidence="2 3" id="KW-0238">DNA-binding</keyword>
<keyword evidence="3" id="KW-0539">Nucleus</keyword>
<dbReference type="AlphaFoldDB" id="A0A401Q6C2"/>
<feature type="region of interest" description="Disordered" evidence="4">
    <location>
        <begin position="83"/>
        <end position="110"/>
    </location>
</feature>
<evidence type="ECO:0000256" key="2">
    <source>
        <dbReference type="ARBA" id="ARBA00023125"/>
    </source>
</evidence>
<evidence type="ECO:0000313" key="6">
    <source>
        <dbReference type="EMBL" id="GCB80918.1"/>
    </source>
</evidence>
<dbReference type="EMBL" id="BFAA01019903">
    <property type="protein sequence ID" value="GCB80918.1"/>
    <property type="molecule type" value="Genomic_DNA"/>
</dbReference>
<dbReference type="PROSITE" id="PS00346">
    <property type="entry name" value="ETS_DOMAIN_2"/>
    <property type="match status" value="1"/>
</dbReference>
<evidence type="ECO:0000259" key="5">
    <source>
        <dbReference type="PROSITE" id="PS50061"/>
    </source>
</evidence>
<proteinExistence type="inferred from homology"/>
<dbReference type="Gene3D" id="1.10.10.10">
    <property type="entry name" value="Winged helix-like DNA-binding domain superfamily/Winged helix DNA-binding domain"/>
    <property type="match status" value="1"/>
</dbReference>
<dbReference type="PROSITE" id="PS00345">
    <property type="entry name" value="ETS_DOMAIN_1"/>
    <property type="match status" value="1"/>
</dbReference>
<dbReference type="InterPro" id="IPR046328">
    <property type="entry name" value="ETS_fam"/>
</dbReference>
<dbReference type="PANTHER" id="PTHR11849">
    <property type="entry name" value="ETS"/>
    <property type="match status" value="1"/>
</dbReference>
<dbReference type="PANTHER" id="PTHR11849:SF289">
    <property type="entry name" value="ETS-LIKE PROTEIN POINTED"/>
    <property type="match status" value="1"/>
</dbReference>
<dbReference type="GO" id="GO:0030154">
    <property type="term" value="P:cell differentiation"/>
    <property type="evidence" value="ECO:0007669"/>
    <property type="project" value="TreeGrafter"/>
</dbReference>
<feature type="non-terminal residue" evidence="6">
    <location>
        <position position="1"/>
    </location>
</feature>
<accession>A0A401Q6C2</accession>
<dbReference type="SUPFAM" id="SSF46785">
    <property type="entry name" value="Winged helix' DNA-binding domain"/>
    <property type="match status" value="1"/>
</dbReference>
<feature type="domain" description="ETS" evidence="5">
    <location>
        <begin position="184"/>
        <end position="264"/>
    </location>
</feature>
<dbReference type="Proteomes" id="UP000288216">
    <property type="component" value="Unassembled WGS sequence"/>
</dbReference>
<dbReference type="InterPro" id="IPR036388">
    <property type="entry name" value="WH-like_DNA-bd_sf"/>
</dbReference>
<dbReference type="Pfam" id="PF00178">
    <property type="entry name" value="Ets"/>
    <property type="match status" value="1"/>
</dbReference>
<evidence type="ECO:0000256" key="1">
    <source>
        <dbReference type="ARBA" id="ARBA00005562"/>
    </source>
</evidence>
<evidence type="ECO:0000256" key="4">
    <source>
        <dbReference type="SAM" id="MobiDB-lite"/>
    </source>
</evidence>
<name>A0A401Q6C2_SCYTO</name>
<protein>
    <recommendedName>
        <fullName evidence="5">ETS domain-containing protein</fullName>
    </recommendedName>
</protein>
<comment type="subcellular location">
    <subcellularLocation>
        <location evidence="3">Nucleus</location>
    </subcellularLocation>
</comment>
<dbReference type="Pfam" id="PF19525">
    <property type="entry name" value="Ets1_N_flank"/>
    <property type="match status" value="1"/>
</dbReference>
<dbReference type="OrthoDB" id="10067219at2759"/>
<sequence>ETVEPSQCVPPSGYGESGFTSVSFQTLLPVSSEELYTLKSQCHYTALGQVDPGVHTDYLQVKQEAELADTFTGVTYPGGGTLSNRHQGNTHRHHSGTGVKVKTEHSFGLPDSPGSGDDIGLYWDRYLSIDTFTGLPSYQDATCEQRAQAPQHKGIYCRKGPGTLTESPASSRPVLTEYTGNGPIQLWQFLLELLLDKSCQSFISWTGDGWEFKLSDPNEVAKRWGNRKNKPKMNYEKLSRGLRYYYHRDIIYKTAGKRYVYRFASDMQTLLGETAQQLHARLDVKSRQD</sequence>
<gene>
    <name evidence="6" type="ORF">scyTo_0021744</name>
</gene>
<dbReference type="InterPro" id="IPR045688">
    <property type="entry name" value="Ets1_N_flank"/>
</dbReference>
<comment type="caution">
    <text evidence="6">The sequence shown here is derived from an EMBL/GenBank/DDBJ whole genome shotgun (WGS) entry which is preliminary data.</text>
</comment>
<dbReference type="InterPro" id="IPR000418">
    <property type="entry name" value="Ets_dom"/>
</dbReference>
<dbReference type="SMART" id="SM00413">
    <property type="entry name" value="ETS"/>
    <property type="match status" value="1"/>
</dbReference>